<dbReference type="GO" id="GO:0046872">
    <property type="term" value="F:metal ion binding"/>
    <property type="evidence" value="ECO:0007669"/>
    <property type="project" value="UniProtKB-KW"/>
</dbReference>
<gene>
    <name evidence="13" type="ORF">BSAL_12490</name>
</gene>
<keyword evidence="6" id="KW-0227">DNA damage</keyword>
<protein>
    <submittedName>
        <fullName evidence="13">Endonuclease/exonuclease/phosphatase, putative</fullName>
    </submittedName>
</protein>
<dbReference type="PANTHER" id="PTHR15822">
    <property type="entry name" value="TRAF AND TNF RECEPTOR-ASSOCIATED PROTEIN"/>
    <property type="match status" value="1"/>
</dbReference>
<dbReference type="Proteomes" id="UP000051952">
    <property type="component" value="Unassembled WGS sequence"/>
</dbReference>
<name>A0A0S4JCM1_BODSA</name>
<keyword evidence="13" id="KW-0269">Exonuclease</keyword>
<keyword evidence="7" id="KW-0378">Hydrolase</keyword>
<sequence>MLALCLLQLSLLGSSGMRVYCCPQYYLIPIILSLKHQGICIILNMSRAVKLLTYNVWFDETFLRARTHQIARLLRAAAPDVVCLQEVTAESYSILLNELDGYEFSPLYEERSYFATMIVAKRYASHFHTVRTPSEMGRFLLVGRVRLSQASSEDLIVVTSHFESLSSRPLRRKQLSIAAETLNNFPGRWILCGDFNFCSYQNFRGRQPNNLENTVLAEVLPPHNDVWPLLHPAPTVETPDQGWRGYTFDSAKNLNIAQEEKMRYDRIVVSSEASSTGLFVEPTSIALFGVDPVERDLLEQFPPDVEVLLELPARAHTSDPFSTPPKATVEEMVVFPSDHFGLLTEIRV</sequence>
<dbReference type="GO" id="GO:0006302">
    <property type="term" value="P:double-strand break repair"/>
    <property type="evidence" value="ECO:0007669"/>
    <property type="project" value="TreeGrafter"/>
</dbReference>
<keyword evidence="9" id="KW-0234">DNA repair</keyword>
<accession>A0A0S4JCM1</accession>
<dbReference type="GO" id="GO:0003697">
    <property type="term" value="F:single-stranded DNA binding"/>
    <property type="evidence" value="ECO:0007669"/>
    <property type="project" value="TreeGrafter"/>
</dbReference>
<dbReference type="Gene3D" id="3.60.10.10">
    <property type="entry name" value="Endonuclease/exonuclease/phosphatase"/>
    <property type="match status" value="1"/>
</dbReference>
<comment type="subcellular location">
    <subcellularLocation>
        <location evidence="3">Nucleus</location>
        <location evidence="3">PML body</location>
    </subcellularLocation>
</comment>
<keyword evidence="8" id="KW-0460">Magnesium</keyword>
<evidence type="ECO:0000256" key="4">
    <source>
        <dbReference type="ARBA" id="ARBA00022722"/>
    </source>
</evidence>
<evidence type="ECO:0000256" key="3">
    <source>
        <dbReference type="ARBA" id="ARBA00004322"/>
    </source>
</evidence>
<proteinExistence type="predicted"/>
<keyword evidence="5" id="KW-0479">Metal-binding</keyword>
<dbReference type="InterPro" id="IPR036691">
    <property type="entry name" value="Endo/exonu/phosph_ase_sf"/>
</dbReference>
<evidence type="ECO:0000256" key="7">
    <source>
        <dbReference type="ARBA" id="ARBA00022801"/>
    </source>
</evidence>
<organism evidence="13 14">
    <name type="scientific">Bodo saltans</name>
    <name type="common">Flagellated protozoan</name>
    <dbReference type="NCBI Taxonomy" id="75058"/>
    <lineage>
        <taxon>Eukaryota</taxon>
        <taxon>Discoba</taxon>
        <taxon>Euglenozoa</taxon>
        <taxon>Kinetoplastea</taxon>
        <taxon>Metakinetoplastina</taxon>
        <taxon>Eubodonida</taxon>
        <taxon>Bodonidae</taxon>
        <taxon>Bodo</taxon>
    </lineage>
</organism>
<comment type="cofactor">
    <cofactor evidence="2">
        <name>Mg(2+)</name>
        <dbReference type="ChEBI" id="CHEBI:18420"/>
    </cofactor>
</comment>
<dbReference type="GO" id="GO:0004519">
    <property type="term" value="F:endonuclease activity"/>
    <property type="evidence" value="ECO:0007669"/>
    <property type="project" value="UniProtKB-KW"/>
</dbReference>
<dbReference type="OrthoDB" id="9975959at2759"/>
<keyword evidence="11" id="KW-0732">Signal</keyword>
<evidence type="ECO:0000256" key="6">
    <source>
        <dbReference type="ARBA" id="ARBA00022763"/>
    </source>
</evidence>
<feature type="chain" id="PRO_5006622272" evidence="11">
    <location>
        <begin position="17"/>
        <end position="348"/>
    </location>
</feature>
<keyword evidence="14" id="KW-1185">Reference proteome</keyword>
<dbReference type="OMA" id="HANAVLC"/>
<dbReference type="InterPro" id="IPR005135">
    <property type="entry name" value="Endo/exonuclease/phosphatase"/>
</dbReference>
<dbReference type="InterPro" id="IPR051547">
    <property type="entry name" value="TDP2-like"/>
</dbReference>
<feature type="domain" description="Endonuclease/exonuclease/phosphatase" evidence="12">
    <location>
        <begin position="52"/>
        <end position="339"/>
    </location>
</feature>
<evidence type="ECO:0000256" key="11">
    <source>
        <dbReference type="SAM" id="SignalP"/>
    </source>
</evidence>
<dbReference type="PANTHER" id="PTHR15822:SF4">
    <property type="entry name" value="TYROSYL-DNA PHOSPHODIESTERASE 2"/>
    <property type="match status" value="1"/>
</dbReference>
<keyword evidence="4" id="KW-0540">Nuclease</keyword>
<evidence type="ECO:0000256" key="8">
    <source>
        <dbReference type="ARBA" id="ARBA00022842"/>
    </source>
</evidence>
<evidence type="ECO:0000313" key="14">
    <source>
        <dbReference type="Proteomes" id="UP000051952"/>
    </source>
</evidence>
<evidence type="ECO:0000256" key="1">
    <source>
        <dbReference type="ARBA" id="ARBA00001936"/>
    </source>
</evidence>
<dbReference type="GO" id="GO:0005737">
    <property type="term" value="C:cytoplasm"/>
    <property type="evidence" value="ECO:0007669"/>
    <property type="project" value="TreeGrafter"/>
</dbReference>
<dbReference type="GO" id="GO:0070260">
    <property type="term" value="F:5'-tyrosyl-DNA phosphodiesterase activity"/>
    <property type="evidence" value="ECO:0007669"/>
    <property type="project" value="TreeGrafter"/>
</dbReference>
<dbReference type="SUPFAM" id="SSF56219">
    <property type="entry name" value="DNase I-like"/>
    <property type="match status" value="1"/>
</dbReference>
<keyword evidence="10" id="KW-0539">Nucleus</keyword>
<evidence type="ECO:0000259" key="12">
    <source>
        <dbReference type="Pfam" id="PF03372"/>
    </source>
</evidence>
<dbReference type="VEuPathDB" id="TriTrypDB:BSAL_12490"/>
<comment type="cofactor">
    <cofactor evidence="1">
        <name>Mn(2+)</name>
        <dbReference type="ChEBI" id="CHEBI:29035"/>
    </cofactor>
</comment>
<reference evidence="14" key="1">
    <citation type="submission" date="2015-09" db="EMBL/GenBank/DDBJ databases">
        <authorList>
            <consortium name="Pathogen Informatics"/>
        </authorList>
    </citation>
    <scope>NUCLEOTIDE SEQUENCE [LARGE SCALE GENOMIC DNA]</scope>
    <source>
        <strain evidence="14">Lake Konstanz</strain>
    </source>
</reference>
<evidence type="ECO:0000313" key="13">
    <source>
        <dbReference type="EMBL" id="CUG87878.1"/>
    </source>
</evidence>
<keyword evidence="13" id="KW-0255">Endonuclease</keyword>
<evidence type="ECO:0000256" key="9">
    <source>
        <dbReference type="ARBA" id="ARBA00023204"/>
    </source>
</evidence>
<dbReference type="AlphaFoldDB" id="A0A0S4JCM1"/>
<dbReference type="CDD" id="cd09080">
    <property type="entry name" value="TDP2"/>
    <property type="match status" value="1"/>
</dbReference>
<evidence type="ECO:0000256" key="2">
    <source>
        <dbReference type="ARBA" id="ARBA00001946"/>
    </source>
</evidence>
<evidence type="ECO:0000256" key="5">
    <source>
        <dbReference type="ARBA" id="ARBA00022723"/>
    </source>
</evidence>
<dbReference type="GO" id="GO:0004527">
    <property type="term" value="F:exonuclease activity"/>
    <property type="evidence" value="ECO:0007669"/>
    <property type="project" value="UniProtKB-KW"/>
</dbReference>
<dbReference type="EMBL" id="CYKH01001595">
    <property type="protein sequence ID" value="CUG87878.1"/>
    <property type="molecule type" value="Genomic_DNA"/>
</dbReference>
<evidence type="ECO:0000256" key="10">
    <source>
        <dbReference type="ARBA" id="ARBA00023242"/>
    </source>
</evidence>
<feature type="signal peptide" evidence="11">
    <location>
        <begin position="1"/>
        <end position="16"/>
    </location>
</feature>
<dbReference type="Pfam" id="PF03372">
    <property type="entry name" value="Exo_endo_phos"/>
    <property type="match status" value="1"/>
</dbReference>